<dbReference type="EMBL" id="CP001287">
    <property type="protein sequence ID" value="ACK67909.1"/>
    <property type="molecule type" value="Genomic_DNA"/>
</dbReference>
<dbReference type="OrthoDB" id="9766816at2"/>
<dbReference type="PANTHER" id="PTHR13789:SF309">
    <property type="entry name" value="PUTATIVE (AFU_ORTHOLOGUE AFUA_6G14510)-RELATED"/>
    <property type="match status" value="1"/>
</dbReference>
<reference evidence="5" key="1">
    <citation type="journal article" date="2011" name="MBio">
        <title>Novel metabolic attributes of the genus Cyanothece, comprising a group of unicellular nitrogen-fixing Cyanobacteria.</title>
        <authorList>
            <person name="Bandyopadhyay A."/>
            <person name="Elvitigala T."/>
            <person name="Welsh E."/>
            <person name="Stockel J."/>
            <person name="Liberton M."/>
            <person name="Min H."/>
            <person name="Sherman L.A."/>
            <person name="Pakrasi H.B."/>
        </authorList>
    </citation>
    <scope>NUCLEOTIDE SEQUENCE [LARGE SCALE GENOMIC DNA]</scope>
    <source>
        <strain evidence="5">PCC 8801</strain>
    </source>
</reference>
<evidence type="ECO:0000259" key="3">
    <source>
        <dbReference type="Pfam" id="PF01494"/>
    </source>
</evidence>
<dbReference type="PANTHER" id="PTHR13789">
    <property type="entry name" value="MONOOXYGENASE"/>
    <property type="match status" value="1"/>
</dbReference>
<dbReference type="GO" id="GO:0071949">
    <property type="term" value="F:FAD binding"/>
    <property type="evidence" value="ECO:0007669"/>
    <property type="project" value="InterPro"/>
</dbReference>
<dbReference type="PRINTS" id="PR00420">
    <property type="entry name" value="RNGMNOXGNASE"/>
</dbReference>
<sequence length="362" mass="39778">MVSLNCRVGIVGAGTSGVYLGSLLARQGYQVDVFEKSPVPRTDGCGILLVGSGMKAVNQGNPQLCQRLLHSGTPVKHFEFRNLKGGVANSESVTYEENELPGMLIHRKAILEAVLAELPTNCLHLNASFVSATQTETGVTATFSNGETWEGDLLVGSDGIFSKVREWVVPGVKPRYLGDIVWRGVVEDNEFCVDGMFVVYIRGRGIYANFFDLGNGYTHWGFFIEAEQTEAEKRLPCPHNVAIPPEELAKVPEAARAVIQGTPIEQIVCNYSYDIDMLPKLYQGRILLIGDAAHAKSPTRARGMTSGFEDALALSRYLTESSTIDEALLGFQNERLPIVHEYQRTSREISQKTGRNRPKKVA</sequence>
<dbReference type="STRING" id="41431.PCC8801_3968"/>
<dbReference type="KEGG" id="cyp:PCC8801_3968"/>
<dbReference type="SUPFAM" id="SSF51905">
    <property type="entry name" value="FAD/NAD(P)-binding domain"/>
    <property type="match status" value="1"/>
</dbReference>
<feature type="domain" description="FAD-binding" evidence="3">
    <location>
        <begin position="6"/>
        <end position="341"/>
    </location>
</feature>
<accession>B7K583</accession>
<keyword evidence="2 4" id="KW-0503">Monooxygenase</keyword>
<evidence type="ECO:0000313" key="5">
    <source>
        <dbReference type="Proteomes" id="UP000008204"/>
    </source>
</evidence>
<proteinExistence type="predicted"/>
<dbReference type="Pfam" id="PF01494">
    <property type="entry name" value="FAD_binding_3"/>
    <property type="match status" value="1"/>
</dbReference>
<dbReference type="Proteomes" id="UP000008204">
    <property type="component" value="Chromosome"/>
</dbReference>
<keyword evidence="5" id="KW-1185">Reference proteome</keyword>
<gene>
    <name evidence="4" type="ordered locus">PCC8801_3968</name>
</gene>
<dbReference type="GO" id="GO:0004497">
    <property type="term" value="F:monooxygenase activity"/>
    <property type="evidence" value="ECO:0007669"/>
    <property type="project" value="UniProtKB-KW"/>
</dbReference>
<evidence type="ECO:0000256" key="1">
    <source>
        <dbReference type="ARBA" id="ARBA00023002"/>
    </source>
</evidence>
<dbReference type="Gene3D" id="3.50.50.60">
    <property type="entry name" value="FAD/NAD(P)-binding domain"/>
    <property type="match status" value="1"/>
</dbReference>
<protein>
    <submittedName>
        <fullName evidence="4">Monooxygenase FAD-binding</fullName>
    </submittedName>
</protein>
<dbReference type="InterPro" id="IPR002938">
    <property type="entry name" value="FAD-bd"/>
</dbReference>
<dbReference type="eggNOG" id="COG0654">
    <property type="taxonomic scope" value="Bacteria"/>
</dbReference>
<evidence type="ECO:0000313" key="4">
    <source>
        <dbReference type="EMBL" id="ACK67909.1"/>
    </source>
</evidence>
<organism evidence="4 5">
    <name type="scientific">Rippkaea orientalis (strain PCC 8801 / RF-1)</name>
    <name type="common">Cyanothece sp. (strain PCC 8801)</name>
    <dbReference type="NCBI Taxonomy" id="41431"/>
    <lineage>
        <taxon>Bacteria</taxon>
        <taxon>Bacillati</taxon>
        <taxon>Cyanobacteriota</taxon>
        <taxon>Cyanophyceae</taxon>
        <taxon>Oscillatoriophycideae</taxon>
        <taxon>Chroococcales</taxon>
        <taxon>Aphanothecaceae</taxon>
        <taxon>Rippkaea</taxon>
        <taxon>Rippkaea orientalis</taxon>
    </lineage>
</organism>
<dbReference type="AlphaFoldDB" id="B7K583"/>
<dbReference type="RefSeq" id="WP_012597163.1">
    <property type="nucleotide sequence ID" value="NC_011726.1"/>
</dbReference>
<name>B7K583_RIPO1</name>
<evidence type="ECO:0000256" key="2">
    <source>
        <dbReference type="ARBA" id="ARBA00023033"/>
    </source>
</evidence>
<dbReference type="InterPro" id="IPR036188">
    <property type="entry name" value="FAD/NAD-bd_sf"/>
</dbReference>
<dbReference type="HOGENOM" id="CLU_009665_19_5_3"/>
<dbReference type="InterPro" id="IPR050493">
    <property type="entry name" value="FAD-dep_Monooxygenase_BioMet"/>
</dbReference>
<keyword evidence="1" id="KW-0560">Oxidoreductase</keyword>